<evidence type="ECO:0000313" key="1">
    <source>
        <dbReference type="EMBL" id="CAG8586128.1"/>
    </source>
</evidence>
<gene>
    <name evidence="1" type="ORF">RPERSI_LOCUS5351</name>
</gene>
<keyword evidence="2" id="KW-1185">Reference proteome</keyword>
<dbReference type="Proteomes" id="UP000789920">
    <property type="component" value="Unassembled WGS sequence"/>
</dbReference>
<comment type="caution">
    <text evidence="1">The sequence shown here is derived from an EMBL/GenBank/DDBJ whole genome shotgun (WGS) entry which is preliminary data.</text>
</comment>
<proteinExistence type="predicted"/>
<feature type="non-terminal residue" evidence="1">
    <location>
        <position position="1"/>
    </location>
</feature>
<protein>
    <submittedName>
        <fullName evidence="1">5611_t:CDS:1</fullName>
    </submittedName>
</protein>
<name>A0ACA9MDS3_9GLOM</name>
<sequence>LDPLYRYHCLNEPSSQTNSLLYSSSFSITDVQQSRTPKPFMLSCKKIVIERLHHGDMFEVQTSMLLISYSPPEDMQATIPEDEAIKAIRQ</sequence>
<organism evidence="1 2">
    <name type="scientific">Racocetra persica</name>
    <dbReference type="NCBI Taxonomy" id="160502"/>
    <lineage>
        <taxon>Eukaryota</taxon>
        <taxon>Fungi</taxon>
        <taxon>Fungi incertae sedis</taxon>
        <taxon>Mucoromycota</taxon>
        <taxon>Glomeromycotina</taxon>
        <taxon>Glomeromycetes</taxon>
        <taxon>Diversisporales</taxon>
        <taxon>Gigasporaceae</taxon>
        <taxon>Racocetra</taxon>
    </lineage>
</organism>
<accession>A0ACA9MDS3</accession>
<dbReference type="EMBL" id="CAJVQC010007957">
    <property type="protein sequence ID" value="CAG8586128.1"/>
    <property type="molecule type" value="Genomic_DNA"/>
</dbReference>
<evidence type="ECO:0000313" key="2">
    <source>
        <dbReference type="Proteomes" id="UP000789920"/>
    </source>
</evidence>
<reference evidence="1" key="1">
    <citation type="submission" date="2021-06" db="EMBL/GenBank/DDBJ databases">
        <authorList>
            <person name="Kallberg Y."/>
            <person name="Tangrot J."/>
            <person name="Rosling A."/>
        </authorList>
    </citation>
    <scope>NUCLEOTIDE SEQUENCE</scope>
    <source>
        <strain evidence="1">MA461A</strain>
    </source>
</reference>